<evidence type="ECO:0000256" key="1">
    <source>
        <dbReference type="ARBA" id="ARBA00007047"/>
    </source>
</evidence>
<dbReference type="SUPFAM" id="SSF100950">
    <property type="entry name" value="NagB/RpiA/CoA transferase-like"/>
    <property type="match status" value="1"/>
</dbReference>
<accession>A0ABY6I076</accession>
<proteinExistence type="inferred from homology"/>
<dbReference type="Gene3D" id="3.40.1080.10">
    <property type="entry name" value="Glutaconate Coenzyme A-transferase"/>
    <property type="match status" value="1"/>
</dbReference>
<organism evidence="2 3">
    <name type="scientific">Streptomyces peucetius</name>
    <dbReference type="NCBI Taxonomy" id="1950"/>
    <lineage>
        <taxon>Bacteria</taxon>
        <taxon>Bacillati</taxon>
        <taxon>Actinomycetota</taxon>
        <taxon>Actinomycetes</taxon>
        <taxon>Kitasatosporales</taxon>
        <taxon>Streptomycetaceae</taxon>
        <taxon>Streptomyces</taxon>
    </lineage>
</organism>
<keyword evidence="3" id="KW-1185">Reference proteome</keyword>
<comment type="similarity">
    <text evidence="1">Belongs to the 3-oxoacid CoA-transferase subunit B family.</text>
</comment>
<dbReference type="EMBL" id="CP107567">
    <property type="protein sequence ID" value="UYQ60378.1"/>
    <property type="molecule type" value="Genomic_DNA"/>
</dbReference>
<dbReference type="PANTHER" id="PTHR43293">
    <property type="entry name" value="ACETATE COA-TRANSFERASE YDIF"/>
    <property type="match status" value="1"/>
</dbReference>
<sequence>MSDATRAEVCAVACAEAFRDNGEILASAFGTIPAIGVRLARHTFSPDLLLTDGEAHLVQGTWPVGAPADGTIEGWSPFRTVFDLVWSGRRHAMMIPTQIDAHGNVNISAIGPYARPKAQLVGVRGAPGNTVCHPVSYWVPRHTPRVLVPEVDMVAGVGTDSAAAAGPAARRHHDLRRVVTELAVLDFEPRSGALRLVSVHPGVGVDEVRERTGFPLLTDGDDVAETRLPTHGELRLVREVIDPERLRDAEVPA</sequence>
<evidence type="ECO:0000313" key="3">
    <source>
        <dbReference type="Proteomes" id="UP001163878"/>
    </source>
</evidence>
<dbReference type="PANTHER" id="PTHR43293:SF3">
    <property type="entry name" value="CHOLESTEROL RING-CLEAVING HYDROLASE IPDB SUBUNIT"/>
    <property type="match status" value="1"/>
</dbReference>
<evidence type="ECO:0000313" key="2">
    <source>
        <dbReference type="EMBL" id="UYQ60378.1"/>
    </source>
</evidence>
<dbReference type="InterPro" id="IPR037171">
    <property type="entry name" value="NagB/RpiA_transferase-like"/>
</dbReference>
<dbReference type="RefSeq" id="WP_264241546.1">
    <property type="nucleotide sequence ID" value="NZ_CP107567.1"/>
</dbReference>
<dbReference type="Proteomes" id="UP001163878">
    <property type="component" value="Chromosome"/>
</dbReference>
<gene>
    <name evidence="2" type="ORF">OGH68_02045</name>
</gene>
<protein>
    <submittedName>
        <fullName evidence="2">CoA-transferase</fullName>
    </submittedName>
</protein>
<dbReference type="SMART" id="SM00882">
    <property type="entry name" value="CoA_trans"/>
    <property type="match status" value="1"/>
</dbReference>
<reference evidence="2" key="1">
    <citation type="submission" date="2022-10" db="EMBL/GenBank/DDBJ databases">
        <title>Cytochrome P450 Catalyzes Benzene Ring Formation in the Biosynthesis of Trialkyl-Substituted Aromatic Polyketides.</title>
        <authorList>
            <person name="Zhao E."/>
            <person name="Ge H."/>
        </authorList>
    </citation>
    <scope>NUCLEOTIDE SEQUENCE</scope>
    <source>
        <strain evidence="2">NA0869</strain>
    </source>
</reference>
<name>A0ABY6I076_STRPE</name>
<dbReference type="InterPro" id="IPR004165">
    <property type="entry name" value="CoA_trans_fam_I"/>
</dbReference>